<feature type="compositionally biased region" description="Polar residues" evidence="2">
    <location>
        <begin position="1"/>
        <end position="23"/>
    </location>
</feature>
<dbReference type="PANTHER" id="PTHR33324:SF2">
    <property type="entry name" value="MYB_SANT-LIKE DNA-BINDING DOMAIN-CONTAINING PROTEIN"/>
    <property type="match status" value="1"/>
</dbReference>
<dbReference type="OrthoDB" id="96345at2759"/>
<evidence type="ECO:0000313" key="5">
    <source>
        <dbReference type="Proteomes" id="UP000005240"/>
    </source>
</evidence>
<dbReference type="PANTHER" id="PTHR33324">
    <property type="entry name" value="EXPRESSED PROTEIN"/>
    <property type="match status" value="1"/>
</dbReference>
<dbReference type="AlphaFoldDB" id="A0A180GI65"/>
<evidence type="ECO:0000256" key="2">
    <source>
        <dbReference type="SAM" id="MobiDB-lite"/>
    </source>
</evidence>
<evidence type="ECO:0000313" key="3">
    <source>
        <dbReference type="EMBL" id="OAV92365.1"/>
    </source>
</evidence>
<protein>
    <submittedName>
        <fullName evidence="3 4">Uncharacterized protein</fullName>
    </submittedName>
</protein>
<dbReference type="VEuPathDB" id="FungiDB:PTTG_02241"/>
<feature type="region of interest" description="Disordered" evidence="2">
    <location>
        <begin position="216"/>
        <end position="318"/>
    </location>
</feature>
<proteinExistence type="predicted"/>
<dbReference type="EnsemblFungi" id="PTTG_02241-t43_1">
    <property type="protein sequence ID" value="PTTG_02241-t43_1-p1"/>
    <property type="gene ID" value="PTTG_02241"/>
</dbReference>
<reference evidence="3" key="2">
    <citation type="submission" date="2016-05" db="EMBL/GenBank/DDBJ databases">
        <title>Comparative analysis highlights variable genome content of wheat rusts and divergence of the mating loci.</title>
        <authorList>
            <person name="Cuomo C.A."/>
            <person name="Bakkeren G."/>
            <person name="Szabo L."/>
            <person name="Khalil H."/>
            <person name="Joly D."/>
            <person name="Goldberg J."/>
            <person name="Young S."/>
            <person name="Zeng Q."/>
            <person name="Fellers J."/>
        </authorList>
    </citation>
    <scope>NUCLEOTIDE SEQUENCE [LARGE SCALE GENOMIC DNA]</scope>
    <source>
        <strain evidence="3">1-1 BBBD Race 1</strain>
    </source>
</reference>
<feature type="region of interest" description="Disordered" evidence="2">
    <location>
        <begin position="1"/>
        <end position="63"/>
    </location>
</feature>
<keyword evidence="1" id="KW-0175">Coiled coil</keyword>
<evidence type="ECO:0000313" key="4">
    <source>
        <dbReference type="EnsemblFungi" id="PTTG_02241-t43_1-p1"/>
    </source>
</evidence>
<name>A0A180GI65_PUCT1</name>
<keyword evidence="5" id="KW-1185">Reference proteome</keyword>
<evidence type="ECO:0000256" key="1">
    <source>
        <dbReference type="SAM" id="Coils"/>
    </source>
</evidence>
<feature type="compositionally biased region" description="Low complexity" evidence="2">
    <location>
        <begin position="304"/>
        <end position="317"/>
    </location>
</feature>
<feature type="compositionally biased region" description="Polar residues" evidence="2">
    <location>
        <begin position="259"/>
        <end position="303"/>
    </location>
</feature>
<reference evidence="4 5" key="3">
    <citation type="journal article" date="2017" name="G3 (Bethesda)">
        <title>Comparative analysis highlights variable genome content of wheat rusts and divergence of the mating loci.</title>
        <authorList>
            <person name="Cuomo C.A."/>
            <person name="Bakkeren G."/>
            <person name="Khalil H.B."/>
            <person name="Panwar V."/>
            <person name="Joly D."/>
            <person name="Linning R."/>
            <person name="Sakthikumar S."/>
            <person name="Song X."/>
            <person name="Adiconis X."/>
            <person name="Fan L."/>
            <person name="Goldberg J.M."/>
            <person name="Levin J.Z."/>
            <person name="Young S."/>
            <person name="Zeng Q."/>
            <person name="Anikster Y."/>
            <person name="Bruce M."/>
            <person name="Wang M."/>
            <person name="Yin C."/>
            <person name="McCallum B."/>
            <person name="Szabo L.J."/>
            <person name="Hulbert S."/>
            <person name="Chen X."/>
            <person name="Fellers J.P."/>
        </authorList>
    </citation>
    <scope>NUCLEOTIDE SEQUENCE</scope>
    <source>
        <strain evidence="4">isolate 1-1 / race 1 (BBBD)</strain>
        <strain evidence="5">Isolate 1-1 / race 1 (BBBD)</strain>
    </source>
</reference>
<reference evidence="4" key="4">
    <citation type="submission" date="2025-05" db="UniProtKB">
        <authorList>
            <consortium name="EnsemblFungi"/>
        </authorList>
    </citation>
    <scope>IDENTIFICATION</scope>
    <source>
        <strain evidence="4">isolate 1-1 / race 1 (BBBD)</strain>
    </source>
</reference>
<dbReference type="EMBL" id="ADAS02000065">
    <property type="protein sequence ID" value="OAV92365.1"/>
    <property type="molecule type" value="Genomic_DNA"/>
</dbReference>
<feature type="coiled-coil region" evidence="1">
    <location>
        <begin position="153"/>
        <end position="180"/>
    </location>
</feature>
<organism evidence="3">
    <name type="scientific">Puccinia triticina (isolate 1-1 / race 1 (BBBD))</name>
    <name type="common">Brown leaf rust fungus</name>
    <dbReference type="NCBI Taxonomy" id="630390"/>
    <lineage>
        <taxon>Eukaryota</taxon>
        <taxon>Fungi</taxon>
        <taxon>Dikarya</taxon>
        <taxon>Basidiomycota</taxon>
        <taxon>Pucciniomycotina</taxon>
        <taxon>Pucciniomycetes</taxon>
        <taxon>Pucciniales</taxon>
        <taxon>Pucciniaceae</taxon>
        <taxon>Puccinia</taxon>
    </lineage>
</organism>
<dbReference type="Proteomes" id="UP000005240">
    <property type="component" value="Unassembled WGS sequence"/>
</dbReference>
<feature type="compositionally biased region" description="Polar residues" evidence="2">
    <location>
        <begin position="221"/>
        <end position="238"/>
    </location>
</feature>
<reference evidence="3" key="1">
    <citation type="submission" date="2009-11" db="EMBL/GenBank/DDBJ databases">
        <authorList>
            <consortium name="The Broad Institute Genome Sequencing Platform"/>
            <person name="Ward D."/>
            <person name="Feldgarden M."/>
            <person name="Earl A."/>
            <person name="Young S.K."/>
            <person name="Zeng Q."/>
            <person name="Koehrsen M."/>
            <person name="Alvarado L."/>
            <person name="Berlin A."/>
            <person name="Bochicchio J."/>
            <person name="Borenstein D."/>
            <person name="Chapman S.B."/>
            <person name="Chen Z."/>
            <person name="Engels R."/>
            <person name="Freedman E."/>
            <person name="Gellesch M."/>
            <person name="Goldberg J."/>
            <person name="Griggs A."/>
            <person name="Gujja S."/>
            <person name="Heilman E."/>
            <person name="Heiman D."/>
            <person name="Hepburn T."/>
            <person name="Howarth C."/>
            <person name="Jen D."/>
            <person name="Larson L."/>
            <person name="Lewis B."/>
            <person name="Mehta T."/>
            <person name="Park D."/>
            <person name="Pearson M."/>
            <person name="Roberts A."/>
            <person name="Saif S."/>
            <person name="Shea T."/>
            <person name="Shenoy N."/>
            <person name="Sisk P."/>
            <person name="Stolte C."/>
            <person name="Sykes S."/>
            <person name="Thomson T."/>
            <person name="Walk T."/>
            <person name="White J."/>
            <person name="Yandava C."/>
            <person name="Izard J."/>
            <person name="Baranova O.V."/>
            <person name="Blanton J.M."/>
            <person name="Tanner A.C."/>
            <person name="Dewhirst F.E."/>
            <person name="Haas B."/>
            <person name="Nusbaum C."/>
            <person name="Birren B."/>
        </authorList>
    </citation>
    <scope>NUCLEOTIDE SEQUENCE [LARGE SCALE GENOMIC DNA]</scope>
    <source>
        <strain evidence="3">1-1 BBBD Race 1</strain>
    </source>
</reference>
<gene>
    <name evidence="3" type="ORF">PTTG_02241</name>
</gene>
<accession>A0A180GI65</accession>
<feature type="compositionally biased region" description="Basic and acidic residues" evidence="2">
    <location>
        <begin position="239"/>
        <end position="257"/>
    </location>
</feature>
<sequence length="423" mass="48040">MSESIQLPLLTQSQSRSVDSMSTSSAHRRRQQARSAERRNTRESNGPTSGGQRPMVSWTRDRNADGKSSLDLIVDWLTVQGNYDLWRSGRVSKQDVSERIVTYLVNNGAAQREWRGVEQQILTLERNFRKALAFQNQTGQGIMDEAELERARQDEADLNMSDIEDHVENAQNEIEVKIQKKCKYFYELEPIMKDRPSSRPLDLHELRRGDNTGLEEALNVGGTQNHQSTPSDWSNSGREGNDRPNDNMHIDENDEGIRPNQSQNPAPAGSTGTLPQGLESSSGRVQSATGNLASPTPQPLQLESRTQPQSQSQSQRRLNYAERITDWIFPTREEMMAQSNAQLSLNRERLHSDMRMVQTNIELAAAFCQGMQADADNQERMALQLQQLHLDIEHRQLQITREQATLCQMEEQLTGLFARARMV</sequence>